<dbReference type="PANTHER" id="PTHR43537">
    <property type="entry name" value="TRANSCRIPTIONAL REGULATOR, GNTR FAMILY"/>
    <property type="match status" value="1"/>
</dbReference>
<dbReference type="Pfam" id="PF00392">
    <property type="entry name" value="GntR"/>
    <property type="match status" value="1"/>
</dbReference>
<feature type="region of interest" description="Disordered" evidence="4">
    <location>
        <begin position="74"/>
        <end position="98"/>
    </location>
</feature>
<accession>A0ABT1D876</accession>
<comment type="caution">
    <text evidence="6">The sequence shown here is derived from an EMBL/GenBank/DDBJ whole genome shotgun (WGS) entry which is preliminary data.</text>
</comment>
<protein>
    <submittedName>
        <fullName evidence="6">GntR family transcriptional regulator</fullName>
    </submittedName>
</protein>
<dbReference type="InterPro" id="IPR036390">
    <property type="entry name" value="WH_DNA-bd_sf"/>
</dbReference>
<keyword evidence="3" id="KW-0804">Transcription</keyword>
<evidence type="ECO:0000256" key="3">
    <source>
        <dbReference type="ARBA" id="ARBA00023163"/>
    </source>
</evidence>
<dbReference type="EMBL" id="JAFIRR010000104">
    <property type="protein sequence ID" value="MCO6417812.1"/>
    <property type="molecule type" value="Genomic_DNA"/>
</dbReference>
<dbReference type="InterPro" id="IPR036388">
    <property type="entry name" value="WH-like_DNA-bd_sf"/>
</dbReference>
<feature type="domain" description="HTH gntR-type" evidence="5">
    <location>
        <begin position="3"/>
        <end position="51"/>
    </location>
</feature>
<keyword evidence="7" id="KW-1185">Reference proteome</keyword>
<evidence type="ECO:0000259" key="5">
    <source>
        <dbReference type="Pfam" id="PF00392"/>
    </source>
</evidence>
<keyword evidence="2" id="KW-0238">DNA-binding</keyword>
<dbReference type="InterPro" id="IPR000524">
    <property type="entry name" value="Tscrpt_reg_HTH_GntR"/>
</dbReference>
<evidence type="ECO:0000313" key="6">
    <source>
        <dbReference type="EMBL" id="MCO6417812.1"/>
    </source>
</evidence>
<organism evidence="6 7">
    <name type="scientific">Siccirubricoccus soli</name>
    <dbReference type="NCBI Taxonomy" id="2899147"/>
    <lineage>
        <taxon>Bacteria</taxon>
        <taxon>Pseudomonadati</taxon>
        <taxon>Pseudomonadota</taxon>
        <taxon>Alphaproteobacteria</taxon>
        <taxon>Acetobacterales</taxon>
        <taxon>Roseomonadaceae</taxon>
        <taxon>Siccirubricoccus</taxon>
    </lineage>
</organism>
<reference evidence="6 7" key="1">
    <citation type="submission" date="2021-12" db="EMBL/GenBank/DDBJ databases">
        <title>Siccirubricoccus leaddurans sp. nov., a high concentration Zn2+ tolerance bacterium.</title>
        <authorList>
            <person name="Cao Y."/>
        </authorList>
    </citation>
    <scope>NUCLEOTIDE SEQUENCE [LARGE SCALE GENOMIC DNA]</scope>
    <source>
        <strain evidence="6 7">KC 17139</strain>
    </source>
</reference>
<gene>
    <name evidence="6" type="ORF">JYK14_16815</name>
</gene>
<evidence type="ECO:0000256" key="2">
    <source>
        <dbReference type="ARBA" id="ARBA00023125"/>
    </source>
</evidence>
<evidence type="ECO:0000256" key="4">
    <source>
        <dbReference type="SAM" id="MobiDB-lite"/>
    </source>
</evidence>
<feature type="compositionally biased region" description="Basic and acidic residues" evidence="4">
    <location>
        <begin position="82"/>
        <end position="92"/>
    </location>
</feature>
<keyword evidence="1" id="KW-0805">Transcription regulation</keyword>
<evidence type="ECO:0000256" key="1">
    <source>
        <dbReference type="ARBA" id="ARBA00023015"/>
    </source>
</evidence>
<evidence type="ECO:0000313" key="7">
    <source>
        <dbReference type="Proteomes" id="UP001523392"/>
    </source>
</evidence>
<proteinExistence type="predicted"/>
<dbReference type="Gene3D" id="1.10.10.10">
    <property type="entry name" value="Winged helix-like DNA-binding domain superfamily/Winged helix DNA-binding domain"/>
    <property type="match status" value="1"/>
</dbReference>
<sequence length="98" mass="10896">MLSCRIPPGALLSEAEVMRRYELGRATCCAALHRLAQDGPLRAAPRQGYFVSPVTPADVAEIYTLRLELEPAPALRRAPAPRRAEDRGDRGVARHRHR</sequence>
<dbReference type="SUPFAM" id="SSF46785">
    <property type="entry name" value="Winged helix' DNA-binding domain"/>
    <property type="match status" value="1"/>
</dbReference>
<dbReference type="Proteomes" id="UP001523392">
    <property type="component" value="Unassembled WGS sequence"/>
</dbReference>
<name>A0ABT1D876_9PROT</name>
<dbReference type="PANTHER" id="PTHR43537:SF45">
    <property type="entry name" value="GNTR FAMILY REGULATORY PROTEIN"/>
    <property type="match status" value="1"/>
</dbReference>